<comment type="caution">
    <text evidence="1">The sequence shown here is derived from an EMBL/GenBank/DDBJ whole genome shotgun (WGS) entry which is preliminary data.</text>
</comment>
<dbReference type="SUPFAM" id="SSF47473">
    <property type="entry name" value="EF-hand"/>
    <property type="match status" value="1"/>
</dbReference>
<proteinExistence type="predicted"/>
<organism evidence="1 2">
    <name type="scientific">Ceratopteris richardii</name>
    <name type="common">Triangle waterfern</name>
    <dbReference type="NCBI Taxonomy" id="49495"/>
    <lineage>
        <taxon>Eukaryota</taxon>
        <taxon>Viridiplantae</taxon>
        <taxon>Streptophyta</taxon>
        <taxon>Embryophyta</taxon>
        <taxon>Tracheophyta</taxon>
        <taxon>Polypodiopsida</taxon>
        <taxon>Polypodiidae</taxon>
        <taxon>Polypodiales</taxon>
        <taxon>Pteridineae</taxon>
        <taxon>Pteridaceae</taxon>
        <taxon>Parkerioideae</taxon>
        <taxon>Ceratopteris</taxon>
    </lineage>
</organism>
<dbReference type="InterPro" id="IPR011992">
    <property type="entry name" value="EF-hand-dom_pair"/>
</dbReference>
<evidence type="ECO:0000313" key="1">
    <source>
        <dbReference type="EMBL" id="KAH7297789.1"/>
    </source>
</evidence>
<dbReference type="Gene3D" id="1.10.238.10">
    <property type="entry name" value="EF-hand"/>
    <property type="match status" value="1"/>
</dbReference>
<gene>
    <name evidence="1" type="ORF">KP509_25G012700</name>
</gene>
<dbReference type="Proteomes" id="UP000825935">
    <property type="component" value="Chromosome 25"/>
</dbReference>
<keyword evidence="2" id="KW-1185">Reference proteome</keyword>
<reference evidence="1" key="1">
    <citation type="submission" date="2021-08" db="EMBL/GenBank/DDBJ databases">
        <title>WGS assembly of Ceratopteris richardii.</title>
        <authorList>
            <person name="Marchant D.B."/>
            <person name="Chen G."/>
            <person name="Jenkins J."/>
            <person name="Shu S."/>
            <person name="Leebens-Mack J."/>
            <person name="Grimwood J."/>
            <person name="Schmutz J."/>
            <person name="Soltis P."/>
            <person name="Soltis D."/>
            <person name="Chen Z.-H."/>
        </authorList>
    </citation>
    <scope>NUCLEOTIDE SEQUENCE</scope>
    <source>
        <strain evidence="1">Whitten #5841</strain>
        <tissue evidence="1">Leaf</tissue>
    </source>
</reference>
<accession>A0A8T2RMR3</accession>
<evidence type="ECO:0000313" key="2">
    <source>
        <dbReference type="Proteomes" id="UP000825935"/>
    </source>
</evidence>
<dbReference type="OrthoDB" id="8785703at2759"/>
<name>A0A8T2RMR3_CERRI</name>
<dbReference type="AlphaFoldDB" id="A0A8T2RMR3"/>
<dbReference type="EMBL" id="CM035430">
    <property type="protein sequence ID" value="KAH7297789.1"/>
    <property type="molecule type" value="Genomic_DNA"/>
</dbReference>
<sequence length="308" mass="35902">MALTYTELPLISELYHRNLEEPIKKKAVEFFDRLDNNHDGKIRIRELIGSTLANRFGQDFLQHLFYSLDEENKGYLDFRQCLAVYFLCNYSTRICEACELHIPYGLGYTCFRCWEERLSSIDGQTFTVCLGCHSTHNYGHSHNAVHLAHDFVLFDKLLSGQHLPSSSEGVRRVHYREVEQTMKQCTVCGDHHECTAQGFTCNKHMTQMYRSKKFVCEWCFSYLCSRCGKFFCDATTRAEPGKWLQRMVCPSCYEKNVTNTSYDSRVKELKKSLALDKLMERCTTCNIKQKNGTLYWVINGKNMAEIPR</sequence>
<protein>
    <submittedName>
        <fullName evidence="1">Uncharacterized protein</fullName>
    </submittedName>
</protein>